<dbReference type="Pfam" id="PF20155">
    <property type="entry name" value="TMP_3"/>
    <property type="match status" value="1"/>
</dbReference>
<feature type="transmembrane region" description="Helical" evidence="1">
    <location>
        <begin position="43"/>
        <end position="63"/>
    </location>
</feature>
<keyword evidence="1" id="KW-1133">Transmembrane helix</keyword>
<evidence type="ECO:0000313" key="3">
    <source>
        <dbReference type="EMBL" id="QJA95104.1"/>
    </source>
</evidence>
<keyword evidence="1" id="KW-0812">Transmembrane</keyword>
<dbReference type="AlphaFoldDB" id="A0A6M3LNU9"/>
<reference evidence="3" key="1">
    <citation type="submission" date="2020-03" db="EMBL/GenBank/DDBJ databases">
        <title>The deep terrestrial virosphere.</title>
        <authorList>
            <person name="Holmfeldt K."/>
            <person name="Nilsson E."/>
            <person name="Simone D."/>
            <person name="Lopez-Fernandez M."/>
            <person name="Wu X."/>
            <person name="de Brujin I."/>
            <person name="Lundin D."/>
            <person name="Andersson A."/>
            <person name="Bertilsson S."/>
            <person name="Dopson M."/>
        </authorList>
    </citation>
    <scope>NUCLEOTIDE SEQUENCE</scope>
    <source>
        <strain evidence="3">MM415B03652</strain>
    </source>
</reference>
<organism evidence="3">
    <name type="scientific">viral metagenome</name>
    <dbReference type="NCBI Taxonomy" id="1070528"/>
    <lineage>
        <taxon>unclassified sequences</taxon>
        <taxon>metagenomes</taxon>
        <taxon>organismal metagenomes</taxon>
    </lineage>
</organism>
<name>A0A6M3LNU9_9ZZZZ</name>
<evidence type="ECO:0000256" key="1">
    <source>
        <dbReference type="SAM" id="Phobius"/>
    </source>
</evidence>
<keyword evidence="1" id="KW-0472">Membrane</keyword>
<evidence type="ECO:0000259" key="2">
    <source>
        <dbReference type="Pfam" id="PF20155"/>
    </source>
</evidence>
<proteinExistence type="predicted"/>
<dbReference type="EMBL" id="MT143286">
    <property type="protein sequence ID" value="QJA95104.1"/>
    <property type="molecule type" value="Genomic_DNA"/>
</dbReference>
<feature type="domain" description="Tape measure protein N-terminal" evidence="2">
    <location>
        <begin position="71"/>
        <end position="171"/>
    </location>
</feature>
<feature type="transmembrane region" description="Helical" evidence="1">
    <location>
        <begin position="320"/>
        <end position="342"/>
    </location>
</feature>
<gene>
    <name evidence="3" type="ORF">MM415B03652_0007</name>
</gene>
<protein>
    <submittedName>
        <fullName evidence="3">Putative tail tape measure protein</fullName>
    </submittedName>
</protein>
<sequence>MIVDKLLMLLGISYDPSGAKKADRDVTKLDSHAKKADKSFAGLGTSAAGAFALLGGVGAVLAIGSGLVRSIASNEALETSLVAVTGSAEGASEAMGRLREFAERTPYSIEEVATAFRKLSTLGLEPSDRALESYGNTASAMGKSLDQMVEAVADAAVGEFERLKEFGIKAKKQGDKVSFTFKGVTTTVKNNSEAIQGYLLGIGETDFAGSMDRQSKTLLGRWSTFKDKLVGIAVGIGEEGFSDALKGGLEVLMELGDAVRPLAKALGFLLGLAVQGLITAFKGLKRIGTAVRDGLLDIIPQSFIDRLKTGGDWVKKLGKWLMVAFMPVLIPILLIEDFIAFLQGKDSMIGNFVKRWKGAGGALGMVAKWLGKIADRAFWRGLKDRALGIWTAVRDAVQSVIQAYVIPLIDLVKQKWENLQPAITRVKTAMAALGEVLSPIVDWVKELVSSSDDDLAPVWDKLAVIFGKVGVILKEEIVDAVKAWIVGMEWLANFMLTGFAMAIENATALIKGLQAAWEAIPEAARGAWTDMLSWLEKQINSAIEVVNTMIRAVNKVNPLADIGQIGGVDLTGSSTAASAMSSSKGGGGMNVNSSIGSVGVTIQGRSDMGFNDIMKASRDGAALGVNSVWGGVYDSIAGGGG</sequence>
<dbReference type="InterPro" id="IPR013491">
    <property type="entry name" value="Tape_meas_N"/>
</dbReference>
<accession>A0A6M3LNU9</accession>